<accession>A0A4C1ZZI1</accession>
<comment type="caution">
    <text evidence="1">The sequence shown here is derived from an EMBL/GenBank/DDBJ whole genome shotgun (WGS) entry which is preliminary data.</text>
</comment>
<reference evidence="1 2" key="1">
    <citation type="journal article" date="2019" name="Commun. Biol.">
        <title>The bagworm genome reveals a unique fibroin gene that provides high tensile strength.</title>
        <authorList>
            <person name="Kono N."/>
            <person name="Nakamura H."/>
            <person name="Ohtoshi R."/>
            <person name="Tomita M."/>
            <person name="Numata K."/>
            <person name="Arakawa K."/>
        </authorList>
    </citation>
    <scope>NUCLEOTIDE SEQUENCE [LARGE SCALE GENOMIC DNA]</scope>
</reference>
<gene>
    <name evidence="1" type="primary">TrpA1</name>
    <name evidence="1" type="ORF">EVAR_103692_1</name>
</gene>
<dbReference type="OrthoDB" id="1661883at2759"/>
<protein>
    <submittedName>
        <fullName evidence="1">Transient receptor potential cation channel subfamily A member 1</fullName>
    </submittedName>
</protein>
<dbReference type="STRING" id="151549.A0A4C1ZZI1"/>
<evidence type="ECO:0000313" key="2">
    <source>
        <dbReference type="Proteomes" id="UP000299102"/>
    </source>
</evidence>
<dbReference type="EMBL" id="BGZK01002259">
    <property type="protein sequence ID" value="GBP92293.1"/>
    <property type="molecule type" value="Genomic_DNA"/>
</dbReference>
<evidence type="ECO:0000313" key="1">
    <source>
        <dbReference type="EMBL" id="GBP92293.1"/>
    </source>
</evidence>
<dbReference type="Proteomes" id="UP000299102">
    <property type="component" value="Unassembled WGS sequence"/>
</dbReference>
<name>A0A4C1ZZI1_EUMVA</name>
<keyword evidence="1" id="KW-0675">Receptor</keyword>
<organism evidence="1 2">
    <name type="scientific">Eumeta variegata</name>
    <name type="common">Bagworm moth</name>
    <name type="synonym">Eumeta japonica</name>
    <dbReference type="NCBI Taxonomy" id="151549"/>
    <lineage>
        <taxon>Eukaryota</taxon>
        <taxon>Metazoa</taxon>
        <taxon>Ecdysozoa</taxon>
        <taxon>Arthropoda</taxon>
        <taxon>Hexapoda</taxon>
        <taxon>Insecta</taxon>
        <taxon>Pterygota</taxon>
        <taxon>Neoptera</taxon>
        <taxon>Endopterygota</taxon>
        <taxon>Lepidoptera</taxon>
        <taxon>Glossata</taxon>
        <taxon>Ditrysia</taxon>
        <taxon>Tineoidea</taxon>
        <taxon>Psychidae</taxon>
        <taxon>Oiketicinae</taxon>
        <taxon>Eumeta</taxon>
    </lineage>
</organism>
<proteinExistence type="predicted"/>
<sequence length="149" mass="17118">MISSAVLLSPQYLVFGLKVNLDLVLESNEDYITSELDKQKRRLREMSALLEQQHTLTRLIVQKMEIKTEADDVDEGVQPADTRFTPRWSSPRIRKKLRTAQSFNKSDAATVYERSPIAAGLSVLVHLHMDDVRNETLFLSHFTRPPIRP</sequence>
<dbReference type="AlphaFoldDB" id="A0A4C1ZZI1"/>
<keyword evidence="2" id="KW-1185">Reference proteome</keyword>